<dbReference type="EMBL" id="CP034158">
    <property type="protein sequence ID" value="AZI68173.1"/>
    <property type="molecule type" value="Genomic_DNA"/>
</dbReference>
<dbReference type="InterPro" id="IPR005901">
    <property type="entry name" value="GLPGLI"/>
</dbReference>
<proteinExistence type="predicted"/>
<dbReference type="RefSeq" id="WP_124758477.1">
    <property type="nucleotide sequence ID" value="NZ_CBCRWA010000001.1"/>
</dbReference>
<evidence type="ECO:0000313" key="3">
    <source>
        <dbReference type="Proteomes" id="UP000274483"/>
    </source>
</evidence>
<dbReference type="NCBIfam" id="TIGR01200">
    <property type="entry name" value="GLPGLI"/>
    <property type="match status" value="1"/>
</dbReference>
<evidence type="ECO:0000256" key="1">
    <source>
        <dbReference type="SAM" id="SignalP"/>
    </source>
</evidence>
<name>A0ABN5T0L2_9FLAO</name>
<protein>
    <submittedName>
        <fullName evidence="2">GLPGLI family protein</fullName>
    </submittedName>
</protein>
<keyword evidence="3" id="KW-1185">Reference proteome</keyword>
<gene>
    <name evidence="2" type="ORF">EIB71_11055</name>
</gene>
<feature type="chain" id="PRO_5045823511" evidence="1">
    <location>
        <begin position="20"/>
        <end position="286"/>
    </location>
</feature>
<evidence type="ECO:0000313" key="2">
    <source>
        <dbReference type="EMBL" id="AZI68173.1"/>
    </source>
</evidence>
<keyword evidence="1" id="KW-0732">Signal</keyword>
<reference evidence="2 3" key="1">
    <citation type="submission" date="2018-11" db="EMBL/GenBank/DDBJ databases">
        <title>Proposal to divide the Flavobacteriaceae and reorganize its genera based on Amino Acid Identity values calculated from whole genome sequences.</title>
        <authorList>
            <person name="Nicholson A.C."/>
            <person name="Gulvik C.A."/>
            <person name="Whitney A.M."/>
            <person name="Humrighouse B.W."/>
            <person name="Bell M."/>
            <person name="Holmes B."/>
            <person name="Steigerwalt A.G."/>
            <person name="Villarma A."/>
            <person name="Sheth M."/>
            <person name="Batra D."/>
            <person name="Pryor J."/>
            <person name="Bernardet J.-F."/>
            <person name="Hugo C."/>
            <person name="Kampfer P."/>
            <person name="Newman J.D."/>
            <person name="McQuiston J.R."/>
        </authorList>
    </citation>
    <scope>NUCLEOTIDE SEQUENCE [LARGE SCALE GENOMIC DNA]</scope>
    <source>
        <strain evidence="2 3">H3001</strain>
    </source>
</reference>
<accession>A0ABN5T0L2</accession>
<organism evidence="2 3">
    <name type="scientific">Kaistella daneshvariae</name>
    <dbReference type="NCBI Taxonomy" id="2487074"/>
    <lineage>
        <taxon>Bacteria</taxon>
        <taxon>Pseudomonadati</taxon>
        <taxon>Bacteroidota</taxon>
        <taxon>Flavobacteriia</taxon>
        <taxon>Flavobacteriales</taxon>
        <taxon>Weeksellaceae</taxon>
        <taxon>Chryseobacterium group</taxon>
        <taxon>Kaistella</taxon>
    </lineage>
</organism>
<feature type="signal peptide" evidence="1">
    <location>
        <begin position="1"/>
        <end position="19"/>
    </location>
</feature>
<dbReference type="Proteomes" id="UP000274483">
    <property type="component" value="Chromosome"/>
</dbReference>
<sequence>MVKKALYFLFLSFSILLNAQNHRIFYEYSFKMDSLHRENVVQELMVLDITKDGSNYYSQEKFVYDSLVNEQFSRARATQSNNINLSNIPRKSKITFSVTKKYPGFEADFHTSINGDNFVIKESEKQNWKISPETSDIGGMKAQKATTDFGGRRWVAWFTNEIQFQDGPYKFNGLPGLILNIEDEKGDHVFKFVELKKMPQKVVIFPETKEDELLITKEKFKQLWREYVKDPAKKIRQMLADSEAQIKVTNQNGKELSNSEIIRSREQRAKEALKKTNNFLELSLYQ</sequence>
<dbReference type="Pfam" id="PF09697">
    <property type="entry name" value="Porph_ging"/>
    <property type="match status" value="1"/>
</dbReference>